<dbReference type="AlphaFoldDB" id="A0A1Q9LRG7"/>
<dbReference type="InterPro" id="IPR014995">
    <property type="entry name" value="DUF1844"/>
</dbReference>
<dbReference type="OrthoDB" id="8481050at2"/>
<dbReference type="EMBL" id="MKQR01000007">
    <property type="protein sequence ID" value="OLR94608.1"/>
    <property type="molecule type" value="Genomic_DNA"/>
</dbReference>
<organism evidence="2 3">
    <name type="scientific">Actinokineospora bangkokensis</name>
    <dbReference type="NCBI Taxonomy" id="1193682"/>
    <lineage>
        <taxon>Bacteria</taxon>
        <taxon>Bacillati</taxon>
        <taxon>Actinomycetota</taxon>
        <taxon>Actinomycetes</taxon>
        <taxon>Pseudonocardiales</taxon>
        <taxon>Pseudonocardiaceae</taxon>
        <taxon>Actinokineospora</taxon>
    </lineage>
</organism>
<accession>A0A1Q9LRG7</accession>
<feature type="region of interest" description="Disordered" evidence="1">
    <location>
        <begin position="1"/>
        <end position="22"/>
    </location>
</feature>
<protein>
    <submittedName>
        <fullName evidence="2">Recombinase RecA</fullName>
    </submittedName>
</protein>
<comment type="caution">
    <text evidence="2">The sequence shown here is derived from an EMBL/GenBank/DDBJ whole genome shotgun (WGS) entry which is preliminary data.</text>
</comment>
<gene>
    <name evidence="2" type="ORF">BJP25_12800</name>
</gene>
<dbReference type="Pfam" id="PF08899">
    <property type="entry name" value="DUF1844"/>
    <property type="match status" value="1"/>
</dbReference>
<proteinExistence type="predicted"/>
<evidence type="ECO:0000313" key="3">
    <source>
        <dbReference type="Proteomes" id="UP000186040"/>
    </source>
</evidence>
<name>A0A1Q9LRG7_9PSEU</name>
<evidence type="ECO:0000313" key="2">
    <source>
        <dbReference type="EMBL" id="OLR94608.1"/>
    </source>
</evidence>
<keyword evidence="3" id="KW-1185">Reference proteome</keyword>
<dbReference type="STRING" id="1193682.BJP25_12800"/>
<dbReference type="Proteomes" id="UP000186040">
    <property type="component" value="Unassembled WGS sequence"/>
</dbReference>
<evidence type="ECO:0000256" key="1">
    <source>
        <dbReference type="SAM" id="MobiDB-lite"/>
    </source>
</evidence>
<sequence length="119" mass="12392">MSEAPATPGGDTPSTRDLAEIPSVEVISRSALMLMSAAAERLGLADPDPDTSPHRDLDEARRLITALAGLVTAAAEYLGPHAAPIRDGLQSLQRAFRESSAIPDAPGQGPGEKYTGPVY</sequence>
<dbReference type="RefSeq" id="WP_075973986.1">
    <property type="nucleotide sequence ID" value="NZ_MKQR01000007.1"/>
</dbReference>
<reference evidence="2 3" key="1">
    <citation type="submission" date="2016-10" db="EMBL/GenBank/DDBJ databases">
        <title>The Draft Genome Sequence of Actinokineospora bangkokensis 44EHWT reveals the biosynthetic pathway of antifungal compounds Thailandins with unusual extender unit butylmalonyl-CoA.</title>
        <authorList>
            <person name="Greule A."/>
            <person name="Intra B."/>
            <person name="Flemming S."/>
            <person name="Rommel M.G."/>
            <person name="Panbangred W."/>
            <person name="Bechthold A."/>
        </authorList>
    </citation>
    <scope>NUCLEOTIDE SEQUENCE [LARGE SCALE GENOMIC DNA]</scope>
    <source>
        <strain evidence="2 3">44EHW</strain>
    </source>
</reference>
<feature type="region of interest" description="Disordered" evidence="1">
    <location>
        <begin position="96"/>
        <end position="119"/>
    </location>
</feature>